<accession>J9FRD0</accession>
<evidence type="ECO:0000313" key="1">
    <source>
        <dbReference type="EMBL" id="EJW92117.1"/>
    </source>
</evidence>
<reference evidence="1" key="1">
    <citation type="journal article" date="2012" name="PLoS ONE">
        <title>Gene sets for utilization of primary and secondary nutrition supplies in the distal gut of endangered iberian lynx.</title>
        <authorList>
            <person name="Alcaide M."/>
            <person name="Messina E."/>
            <person name="Richter M."/>
            <person name="Bargiela R."/>
            <person name="Peplies J."/>
            <person name="Huws S.A."/>
            <person name="Newbold C.J."/>
            <person name="Golyshin P.N."/>
            <person name="Simon M.A."/>
            <person name="Lopez G."/>
            <person name="Yakimov M.M."/>
            <person name="Ferrer M."/>
        </authorList>
    </citation>
    <scope>NUCLEOTIDE SEQUENCE</scope>
</reference>
<organism evidence="1">
    <name type="scientific">gut metagenome</name>
    <dbReference type="NCBI Taxonomy" id="749906"/>
    <lineage>
        <taxon>unclassified sequences</taxon>
        <taxon>metagenomes</taxon>
        <taxon>organismal metagenomes</taxon>
    </lineage>
</organism>
<name>J9FRD0_9ZZZZ</name>
<comment type="caution">
    <text evidence="1">The sequence shown here is derived from an EMBL/GenBank/DDBJ whole genome shotgun (WGS) entry which is preliminary data.</text>
</comment>
<sequence length="53" mass="5458">MQSKQQDAGLPQTNAALPGLPCGWPCPGSLTPPCFPEKAHSSAVPSDGDAHRC</sequence>
<dbReference type="AlphaFoldDB" id="J9FRD0"/>
<proteinExistence type="predicted"/>
<protein>
    <submittedName>
        <fullName evidence="1">Uncharacterized protein</fullName>
    </submittedName>
</protein>
<dbReference type="EMBL" id="AMCI01007747">
    <property type="protein sequence ID" value="EJW92117.1"/>
    <property type="molecule type" value="Genomic_DNA"/>
</dbReference>
<gene>
    <name evidence="1" type="ORF">EVA_19775</name>
</gene>